<dbReference type="GO" id="GO:0003700">
    <property type="term" value="F:DNA-binding transcription factor activity"/>
    <property type="evidence" value="ECO:0007669"/>
    <property type="project" value="TreeGrafter"/>
</dbReference>
<evidence type="ECO:0000256" key="1">
    <source>
        <dbReference type="ARBA" id="ARBA00023015"/>
    </source>
</evidence>
<proteinExistence type="predicted"/>
<name>A0A1X4H2F0_HALEZ</name>
<evidence type="ECO:0000256" key="4">
    <source>
        <dbReference type="PROSITE-ProRule" id="PRU00335"/>
    </source>
</evidence>
<dbReference type="InterPro" id="IPR050109">
    <property type="entry name" value="HTH-type_TetR-like_transc_reg"/>
</dbReference>
<dbReference type="InterPro" id="IPR009057">
    <property type="entry name" value="Homeodomain-like_sf"/>
</dbReference>
<sequence>MDGPFAEPTNTREAILGAAFRALRKHGYASVTIQRIGDEFDKSPSLVYHHYDGKDDLLVDLMGFLLDEFEASISDSGDPPPVSGGDSQPVDESAPSANSDGAEAPPERSARDELDIYLTAAVDPASLDGAYAPDAQFVTVMTELRAQAANDEAYREHFDRSDRVFGEYLERLVREAAAETEAPDGHAAGASPPSVPVEEVVATLQTFATGGMFRWTTTNGGAWVDDSRAGIDGYLERVLPLVETDEAD</sequence>
<dbReference type="SUPFAM" id="SSF46689">
    <property type="entry name" value="Homeodomain-like"/>
    <property type="match status" value="1"/>
</dbReference>
<feature type="DNA-binding region" description="H-T-H motif" evidence="4">
    <location>
        <begin position="32"/>
        <end position="51"/>
    </location>
</feature>
<dbReference type="Pfam" id="PF00440">
    <property type="entry name" value="TetR_N"/>
    <property type="match status" value="1"/>
</dbReference>
<evidence type="ECO:0000259" key="6">
    <source>
        <dbReference type="PROSITE" id="PS50977"/>
    </source>
</evidence>
<dbReference type="GO" id="GO:0000976">
    <property type="term" value="F:transcription cis-regulatory region binding"/>
    <property type="evidence" value="ECO:0007669"/>
    <property type="project" value="TreeGrafter"/>
</dbReference>
<dbReference type="InterPro" id="IPR036271">
    <property type="entry name" value="Tet_transcr_reg_TetR-rel_C_sf"/>
</dbReference>
<dbReference type="Proteomes" id="UP000193587">
    <property type="component" value="Unassembled WGS sequence"/>
</dbReference>
<dbReference type="PROSITE" id="PS50977">
    <property type="entry name" value="HTH_TETR_2"/>
    <property type="match status" value="1"/>
</dbReference>
<feature type="region of interest" description="Disordered" evidence="5">
    <location>
        <begin position="73"/>
        <end position="110"/>
    </location>
</feature>
<organism evidence="7 8">
    <name type="scientific">Halorubrum ezzemoulense DSM 17463</name>
    <dbReference type="NCBI Taxonomy" id="1121945"/>
    <lineage>
        <taxon>Archaea</taxon>
        <taxon>Methanobacteriati</taxon>
        <taxon>Methanobacteriota</taxon>
        <taxon>Stenosarchaea group</taxon>
        <taxon>Halobacteria</taxon>
        <taxon>Halobacteriales</taxon>
        <taxon>Haloferacaceae</taxon>
        <taxon>Halorubrum</taxon>
    </lineage>
</organism>
<dbReference type="eggNOG" id="arCOG02646">
    <property type="taxonomic scope" value="Archaea"/>
</dbReference>
<dbReference type="EMBL" id="NEDJ01000031">
    <property type="protein sequence ID" value="OSP04513.1"/>
    <property type="molecule type" value="Genomic_DNA"/>
</dbReference>
<dbReference type="RefSeq" id="WP_049929925.1">
    <property type="nucleotide sequence ID" value="NZ_ATXS01000001.1"/>
</dbReference>
<dbReference type="PANTHER" id="PTHR30055:SF234">
    <property type="entry name" value="HTH-TYPE TRANSCRIPTIONAL REGULATOR BETI"/>
    <property type="match status" value="1"/>
</dbReference>
<dbReference type="GeneID" id="38949868"/>
<dbReference type="PANTHER" id="PTHR30055">
    <property type="entry name" value="HTH-TYPE TRANSCRIPTIONAL REGULATOR RUTR"/>
    <property type="match status" value="1"/>
</dbReference>
<comment type="caution">
    <text evidence="7">The sequence shown here is derived from an EMBL/GenBank/DDBJ whole genome shotgun (WGS) entry which is preliminary data.</text>
</comment>
<keyword evidence="2 4" id="KW-0238">DNA-binding</keyword>
<evidence type="ECO:0000256" key="3">
    <source>
        <dbReference type="ARBA" id="ARBA00023163"/>
    </source>
</evidence>
<gene>
    <name evidence="7" type="ORF">B9H04_10000</name>
</gene>
<feature type="domain" description="HTH tetR-type" evidence="6">
    <location>
        <begin position="9"/>
        <end position="69"/>
    </location>
</feature>
<keyword evidence="3" id="KW-0804">Transcription</keyword>
<protein>
    <submittedName>
        <fullName evidence="7">TetR family transcriptional regulator</fullName>
    </submittedName>
</protein>
<evidence type="ECO:0000313" key="7">
    <source>
        <dbReference type="EMBL" id="OSP04513.1"/>
    </source>
</evidence>
<dbReference type="InterPro" id="IPR001647">
    <property type="entry name" value="HTH_TetR"/>
</dbReference>
<dbReference type="AlphaFoldDB" id="A0A1X4H2F0"/>
<keyword evidence="1" id="KW-0805">Transcription regulation</keyword>
<evidence type="ECO:0000256" key="2">
    <source>
        <dbReference type="ARBA" id="ARBA00023125"/>
    </source>
</evidence>
<reference evidence="7 8" key="1">
    <citation type="submission" date="2017-04" db="EMBL/GenBank/DDBJ databases">
        <title>MLSA of the genus Halorubrum.</title>
        <authorList>
            <person name="De La Haba R."/>
            <person name="Sanchez-Porro C."/>
            <person name="Infante-Dominguez C."/>
            <person name="Ventosa A."/>
        </authorList>
    </citation>
    <scope>NUCLEOTIDE SEQUENCE [LARGE SCALE GENOMIC DNA]</scope>
    <source>
        <strain evidence="7 8">DSM 17463</strain>
    </source>
</reference>
<dbReference type="STRING" id="1121945.GCA_000421805_00607"/>
<evidence type="ECO:0000256" key="5">
    <source>
        <dbReference type="SAM" id="MobiDB-lite"/>
    </source>
</evidence>
<accession>A0A1X4H2F0</accession>
<dbReference type="Gene3D" id="1.10.357.10">
    <property type="entry name" value="Tetracycline Repressor, domain 2"/>
    <property type="match status" value="1"/>
</dbReference>
<dbReference type="SUPFAM" id="SSF48498">
    <property type="entry name" value="Tetracyclin repressor-like, C-terminal domain"/>
    <property type="match status" value="1"/>
</dbReference>
<evidence type="ECO:0000313" key="8">
    <source>
        <dbReference type="Proteomes" id="UP000193587"/>
    </source>
</evidence>